<gene>
    <name evidence="1" type="ORF">AB2L27_06570</name>
</gene>
<evidence type="ECO:0000313" key="1">
    <source>
        <dbReference type="EMBL" id="MEZ0164427.1"/>
    </source>
</evidence>
<name>A0ABV4GYN2_9ACTN</name>
<dbReference type="RefSeq" id="WP_370440673.1">
    <property type="nucleotide sequence ID" value="NZ_JBGFTU010000006.1"/>
</dbReference>
<dbReference type="Proteomes" id="UP001565927">
    <property type="component" value="Unassembled WGS sequence"/>
</dbReference>
<accession>A0ABV4GYN2</accession>
<organism evidence="1 2">
    <name type="scientific">Kineococcus halophytocola</name>
    <dbReference type="NCBI Taxonomy" id="3234027"/>
    <lineage>
        <taxon>Bacteria</taxon>
        <taxon>Bacillati</taxon>
        <taxon>Actinomycetota</taxon>
        <taxon>Actinomycetes</taxon>
        <taxon>Kineosporiales</taxon>
        <taxon>Kineosporiaceae</taxon>
        <taxon>Kineococcus</taxon>
    </lineage>
</organism>
<evidence type="ECO:0000313" key="2">
    <source>
        <dbReference type="Proteomes" id="UP001565927"/>
    </source>
</evidence>
<comment type="caution">
    <text evidence="1">The sequence shown here is derived from an EMBL/GenBank/DDBJ whole genome shotgun (WGS) entry which is preliminary data.</text>
</comment>
<keyword evidence="2" id="KW-1185">Reference proteome</keyword>
<reference evidence="1 2" key="1">
    <citation type="submission" date="2024-07" db="EMBL/GenBank/DDBJ databases">
        <authorList>
            <person name="Thanompreechachai J."/>
            <person name="Duangmal K."/>
        </authorList>
    </citation>
    <scope>NUCLEOTIDE SEQUENCE [LARGE SCALE GENOMIC DNA]</scope>
    <source>
        <strain evidence="1 2">LSe6-4</strain>
    </source>
</reference>
<dbReference type="EMBL" id="JBGFTU010000006">
    <property type="protein sequence ID" value="MEZ0164427.1"/>
    <property type="molecule type" value="Genomic_DNA"/>
</dbReference>
<protein>
    <submittedName>
        <fullName evidence="1">Uncharacterized protein</fullName>
    </submittedName>
</protein>
<sequence length="40" mass="4162">MTRVRLLPVRVENGDGPPVTVDLARATGATEGISRWGAAA</sequence>
<proteinExistence type="predicted"/>